<dbReference type="InterPro" id="IPR033192">
    <property type="entry name" value="ODAD3"/>
</dbReference>
<dbReference type="AlphaFoldDB" id="A0A7R9PI09"/>
<dbReference type="EMBL" id="OE839559">
    <property type="protein sequence ID" value="CAD7587681.1"/>
    <property type="molecule type" value="Genomic_DNA"/>
</dbReference>
<proteinExistence type="predicted"/>
<evidence type="ECO:0000256" key="2">
    <source>
        <dbReference type="SAM" id="MobiDB-lite"/>
    </source>
</evidence>
<feature type="coiled-coil region" evidence="1">
    <location>
        <begin position="386"/>
        <end position="416"/>
    </location>
</feature>
<feature type="coiled-coil region" evidence="1">
    <location>
        <begin position="201"/>
        <end position="228"/>
    </location>
</feature>
<reference evidence="3" key="1">
    <citation type="submission" date="2020-11" db="EMBL/GenBank/DDBJ databases">
        <authorList>
            <person name="Tran Van P."/>
        </authorList>
    </citation>
    <scope>NUCLEOTIDE SEQUENCE</scope>
</reference>
<name>A0A7R9PI09_TIMGE</name>
<feature type="compositionally biased region" description="Polar residues" evidence="2">
    <location>
        <begin position="300"/>
        <end position="312"/>
    </location>
</feature>
<dbReference type="PANTHER" id="PTHR46518:SF1">
    <property type="entry name" value="OUTER DYNEIN ARM-DOCKING COMPLEX SUBUNIT 3"/>
    <property type="match status" value="1"/>
</dbReference>
<keyword evidence="1" id="KW-0175">Coiled coil</keyword>
<dbReference type="GO" id="GO:0035253">
    <property type="term" value="C:ciliary rootlet"/>
    <property type="evidence" value="ECO:0007669"/>
    <property type="project" value="TreeGrafter"/>
</dbReference>
<accession>A0A7R9PI09</accession>
<evidence type="ECO:0008006" key="4">
    <source>
        <dbReference type="Google" id="ProtNLM"/>
    </source>
</evidence>
<evidence type="ECO:0000313" key="3">
    <source>
        <dbReference type="EMBL" id="CAD7587681.1"/>
    </source>
</evidence>
<dbReference type="GO" id="GO:0036064">
    <property type="term" value="C:ciliary basal body"/>
    <property type="evidence" value="ECO:0007669"/>
    <property type="project" value="TreeGrafter"/>
</dbReference>
<dbReference type="GO" id="GO:0036158">
    <property type="term" value="P:outer dynein arm assembly"/>
    <property type="evidence" value="ECO:0007669"/>
    <property type="project" value="InterPro"/>
</dbReference>
<gene>
    <name evidence="3" type="ORF">TGEB3V08_LOCUS1849</name>
</gene>
<dbReference type="GO" id="GO:0097542">
    <property type="term" value="C:ciliary tip"/>
    <property type="evidence" value="ECO:0007669"/>
    <property type="project" value="TreeGrafter"/>
</dbReference>
<dbReference type="GO" id="GO:0003341">
    <property type="term" value="P:cilium movement"/>
    <property type="evidence" value="ECO:0007669"/>
    <property type="project" value="InterPro"/>
</dbReference>
<feature type="coiled-coil region" evidence="1">
    <location>
        <begin position="37"/>
        <end position="64"/>
    </location>
</feature>
<dbReference type="PANTHER" id="PTHR46518">
    <property type="entry name" value="COILED-COIL DOMAIN-CONTAINING PROTEIN 151"/>
    <property type="match status" value="1"/>
</dbReference>
<evidence type="ECO:0000256" key="1">
    <source>
        <dbReference type="SAM" id="Coils"/>
    </source>
</evidence>
<protein>
    <recommendedName>
        <fullName evidence="4">Coiled-coil domain-containing protein 151</fullName>
    </recommendedName>
</protein>
<feature type="region of interest" description="Disordered" evidence="2">
    <location>
        <begin position="292"/>
        <end position="312"/>
    </location>
</feature>
<organism evidence="3">
    <name type="scientific">Timema genevievae</name>
    <name type="common">Walking stick</name>
    <dbReference type="NCBI Taxonomy" id="629358"/>
    <lineage>
        <taxon>Eukaryota</taxon>
        <taxon>Metazoa</taxon>
        <taxon>Ecdysozoa</taxon>
        <taxon>Arthropoda</taxon>
        <taxon>Hexapoda</taxon>
        <taxon>Insecta</taxon>
        <taxon>Pterygota</taxon>
        <taxon>Neoptera</taxon>
        <taxon>Polyneoptera</taxon>
        <taxon>Phasmatodea</taxon>
        <taxon>Timematodea</taxon>
        <taxon>Timematoidea</taxon>
        <taxon>Timematidae</taxon>
        <taxon>Timema</taxon>
    </lineage>
</organism>
<sequence length="570" mass="67087">MPLKEEIIEHDLASTNKQIFEIKKKIQLSEGQRKAYFEECDLEKKKNTEKLRNLKKEIKQLYSQLGSFSKLDEDVFKVTRRPIKDIMAFKNKTGDEVATVLDCKVIDMQKKLDLVRHQSKLCQRRMKQLADEYHKLLQKNVQKQTVRKTQTPETRQLQVTSLENQIHRVDMNMMEAEHVKKKYRAIRNSLLDDSVSFESSLKKLEKSIQKQEMEIKHLQKINKEALDLRDTTRNMLSKQEMNALNAGKARDRQLQDFRLLYTCAKDASEVYRVEDRRQELERLERRIFPTGRPMLHHDSISSANGSRPGTEQATRLTDDLESAFMMLKEATGETETEQVLQRFILQRQTQTRLSYLKNITEEEKMELEKRKEYMMADLEAFKFAEVKDKEQNVEEMERLKQEIEEEKKRKTTIDTIIHKITEQLCEIRIILYSFCKKLQEIDATPLPPESTDISTIHEVVEFLESKIRSALDRIGADVNLDEQIALLKEEKFEGLLPPLKVLAEDAWMFPSAFLHKATEQRPTGILPTSETDDEDDVPTRGFLKRQAQIIVDAKSRRKQFPHMIRSRMRR</sequence>